<evidence type="ECO:0000256" key="2">
    <source>
        <dbReference type="ARBA" id="ARBA00006787"/>
    </source>
</evidence>
<protein>
    <submittedName>
        <fullName evidence="6">Uncharacterized protein</fullName>
    </submittedName>
</protein>
<evidence type="ECO:0000256" key="3">
    <source>
        <dbReference type="ARBA" id="ARBA00022723"/>
    </source>
</evidence>
<evidence type="ECO:0000256" key="4">
    <source>
        <dbReference type="ARBA" id="ARBA00022964"/>
    </source>
</evidence>
<keyword evidence="5" id="KW-0408">Iron</keyword>
<comment type="similarity">
    <text evidence="2">Belongs to the carotenoid oxygenase family.</text>
</comment>
<comment type="cofactor">
    <cofactor evidence="1">
        <name>Fe(2+)</name>
        <dbReference type="ChEBI" id="CHEBI:29033"/>
    </cofactor>
</comment>
<dbReference type="PANTHER" id="PTHR10543:SF142">
    <property type="entry name" value="OS06G0162550 PROTEIN"/>
    <property type="match status" value="1"/>
</dbReference>
<sequence>MGITATKPFMEVGIISEDGKRLVHKVDVKLNRTSFSHEIGVTKRFNVILDYVLTIDINRLIRGGPLIKYEKEGYSKIEVMPRYGDSDSIQWFDPIIIPTEKLKPRQIIPFRIDVLKNLKKTWMKLLDAFVDSVFEFSDQTLHPNQSNFAPVEEIGAAVAVTNIQGTLPQEFPQGIYLRNGGNPLFGGLKWAQSVFGRSSFIWVEGEGMLHALYFKKDDTNNNATWKVLYNNRFVQTDTFHLEKLEKKRPCFLPTVEGDSLAVLVAFFLNWLRFGKFNKDISNTNVFEHSGRFYSIAENHVPQEVDINTLETLGNWDVNGAWKNRPFTSHPKKAPETGELVIMGVTTTKPFMEVGIISVDGKRMVHKVDVKLSRSSLSHEIGVTKRYNVILDYALTMDFDRLMRGGPFIKYEKEEYSKIGVMPRYGDSDSIQWFDVKPNCTMHLFNCFEHNEHEVVVWGCRASDSIIPGPEKGVNKFEWFCERFKENNVGENGWSLLPRPYQWRLNLKTGEVKEKYVVANESPSMDFPFINLRFTGLPNKFGYAQLLDSLQSSNSGMFKFGGLAKLHFEEPRSNNQFSVGKKCKEEGIKVEYHMLEENSFCSGASFVEREDGEEEDDGWIIAHVHNEITNTSQVYIIDAKKFSDDPIAKITLPQRVPYGFHGAFMPISWNQI</sequence>
<dbReference type="EMBL" id="OZ021741">
    <property type="protein sequence ID" value="CAK9325498.1"/>
    <property type="molecule type" value="Genomic_DNA"/>
</dbReference>
<organism evidence="6 7">
    <name type="scientific">Citrullus colocynthis</name>
    <name type="common">colocynth</name>
    <dbReference type="NCBI Taxonomy" id="252529"/>
    <lineage>
        <taxon>Eukaryota</taxon>
        <taxon>Viridiplantae</taxon>
        <taxon>Streptophyta</taxon>
        <taxon>Embryophyta</taxon>
        <taxon>Tracheophyta</taxon>
        <taxon>Spermatophyta</taxon>
        <taxon>Magnoliopsida</taxon>
        <taxon>eudicotyledons</taxon>
        <taxon>Gunneridae</taxon>
        <taxon>Pentapetalae</taxon>
        <taxon>rosids</taxon>
        <taxon>fabids</taxon>
        <taxon>Cucurbitales</taxon>
        <taxon>Cucurbitaceae</taxon>
        <taxon>Benincaseae</taxon>
        <taxon>Citrullus</taxon>
    </lineage>
</organism>
<keyword evidence="4" id="KW-0223">Dioxygenase</keyword>
<keyword evidence="4" id="KW-0560">Oxidoreductase</keyword>
<evidence type="ECO:0000313" key="7">
    <source>
        <dbReference type="Proteomes" id="UP001642487"/>
    </source>
</evidence>
<name>A0ABP0YY75_9ROSI</name>
<dbReference type="PANTHER" id="PTHR10543">
    <property type="entry name" value="BETA-CAROTENE DIOXYGENASE"/>
    <property type="match status" value="1"/>
</dbReference>
<keyword evidence="7" id="KW-1185">Reference proteome</keyword>
<dbReference type="Proteomes" id="UP001642487">
    <property type="component" value="Chromosome 7"/>
</dbReference>
<evidence type="ECO:0000256" key="1">
    <source>
        <dbReference type="ARBA" id="ARBA00001954"/>
    </source>
</evidence>
<reference evidence="6 7" key="1">
    <citation type="submission" date="2024-03" db="EMBL/GenBank/DDBJ databases">
        <authorList>
            <person name="Gkanogiannis A."/>
            <person name="Becerra Lopez-Lavalle L."/>
        </authorList>
    </citation>
    <scope>NUCLEOTIDE SEQUENCE [LARGE SCALE GENOMIC DNA]</scope>
</reference>
<keyword evidence="3" id="KW-0479">Metal-binding</keyword>
<evidence type="ECO:0000313" key="6">
    <source>
        <dbReference type="EMBL" id="CAK9325498.1"/>
    </source>
</evidence>
<dbReference type="InterPro" id="IPR004294">
    <property type="entry name" value="Carotenoid_Oase"/>
</dbReference>
<gene>
    <name evidence="6" type="ORF">CITCOLO1_LOCUS17762</name>
</gene>
<dbReference type="Pfam" id="PF03055">
    <property type="entry name" value="RPE65"/>
    <property type="match status" value="2"/>
</dbReference>
<proteinExistence type="inferred from homology"/>
<accession>A0ABP0YY75</accession>
<evidence type="ECO:0000256" key="5">
    <source>
        <dbReference type="ARBA" id="ARBA00023004"/>
    </source>
</evidence>